<gene>
    <name evidence="13" type="ORF">TVAG_260660</name>
</gene>
<comment type="subunit">
    <text evidence="9">Oligomeric complex that consists of at least the alpha, beta, beta', gamma, delta, epsilon and zeta subunits.</text>
</comment>
<evidence type="ECO:0000256" key="3">
    <source>
        <dbReference type="ARBA" id="ARBA00022490"/>
    </source>
</evidence>
<dbReference type="Gene3D" id="3.30.450.60">
    <property type="match status" value="1"/>
</dbReference>
<dbReference type="GO" id="GO:0006888">
    <property type="term" value="P:endoplasmic reticulum to Golgi vesicle-mediated transport"/>
    <property type="evidence" value="ECO:0000318"/>
    <property type="project" value="GO_Central"/>
</dbReference>
<dbReference type="PANTHER" id="PTHR10121">
    <property type="entry name" value="COATOMER SUBUNIT DELTA"/>
    <property type="match status" value="1"/>
</dbReference>
<dbReference type="InterPro" id="IPR027059">
    <property type="entry name" value="Coatomer_dsu"/>
</dbReference>
<dbReference type="Proteomes" id="UP000001542">
    <property type="component" value="Unassembled WGS sequence"/>
</dbReference>
<dbReference type="SMR" id="A2EXI9"/>
<accession>A2EXI9</accession>
<dbReference type="AlphaFoldDB" id="A2EXI9"/>
<dbReference type="VEuPathDB" id="TrichDB:TVAGG3_0241460"/>
<evidence type="ECO:0000313" key="14">
    <source>
        <dbReference type="Proteomes" id="UP000001542"/>
    </source>
</evidence>
<protein>
    <recommendedName>
        <fullName evidence="9">Coatomer subunit delta</fullName>
    </recommendedName>
</protein>
<dbReference type="SUPFAM" id="SSF49447">
    <property type="entry name" value="Second domain of Mu2 adaptin subunit (ap50) of ap2 adaptor"/>
    <property type="match status" value="1"/>
</dbReference>
<organism evidence="13 14">
    <name type="scientific">Trichomonas vaginalis (strain ATCC PRA-98 / G3)</name>
    <dbReference type="NCBI Taxonomy" id="412133"/>
    <lineage>
        <taxon>Eukaryota</taxon>
        <taxon>Metamonada</taxon>
        <taxon>Parabasalia</taxon>
        <taxon>Trichomonadida</taxon>
        <taxon>Trichomonadidae</taxon>
        <taxon>Trichomonas</taxon>
    </lineage>
</organism>
<dbReference type="GO" id="GO:0015031">
    <property type="term" value="P:protein transport"/>
    <property type="evidence" value="ECO:0007669"/>
    <property type="project" value="UniProtKB-KW"/>
</dbReference>
<dbReference type="InterPro" id="IPR028565">
    <property type="entry name" value="MHD"/>
</dbReference>
<keyword evidence="7 9" id="KW-0472">Membrane</keyword>
<dbReference type="GO" id="GO:0006890">
    <property type="term" value="P:retrograde vesicle-mediated transport, Golgi to endoplasmic reticulum"/>
    <property type="evidence" value="ECO:0000318"/>
    <property type="project" value="GO_Central"/>
</dbReference>
<evidence type="ECO:0000256" key="1">
    <source>
        <dbReference type="ARBA" id="ARBA00010516"/>
    </source>
</evidence>
<evidence type="ECO:0000256" key="6">
    <source>
        <dbReference type="ARBA" id="ARBA00023034"/>
    </source>
</evidence>
<dbReference type="PANTHER" id="PTHR10121:SF0">
    <property type="entry name" value="COATOMER SUBUNIT DELTA"/>
    <property type="match status" value="1"/>
</dbReference>
<comment type="subcellular location">
    <subcellularLocation>
        <location evidence="9 10">Cytoplasm</location>
    </subcellularLocation>
    <subcellularLocation>
        <location evidence="9 10">Cytoplasmic vesicle</location>
        <location evidence="9 10">COPI-coated vesicle membrane</location>
        <topology evidence="9 10">Peripheral membrane protein</topology>
        <orientation evidence="9 10">Cytoplasmic side</orientation>
    </subcellularLocation>
    <subcellularLocation>
        <location evidence="9 10">Golgi apparatus membrane</location>
        <topology evidence="9 10">Peripheral membrane protein</topology>
        <orientation evidence="9 10">Cytoplasmic side</orientation>
    </subcellularLocation>
</comment>
<name>A2EXI9_TRIV3</name>
<evidence type="ECO:0000313" key="13">
    <source>
        <dbReference type="EMBL" id="EAY02606.1"/>
    </source>
</evidence>
<dbReference type="RefSeq" id="XP_001314829.1">
    <property type="nucleotide sequence ID" value="XM_001314794.1"/>
</dbReference>
<dbReference type="EMBL" id="DS113530">
    <property type="protein sequence ID" value="EAY02606.1"/>
    <property type="molecule type" value="Genomic_DNA"/>
</dbReference>
<dbReference type="OrthoDB" id="10266042at2759"/>
<dbReference type="InterPro" id="IPR022775">
    <property type="entry name" value="AP_mu_sigma_su"/>
</dbReference>
<feature type="region of interest" description="Disordered" evidence="11">
    <location>
        <begin position="183"/>
        <end position="212"/>
    </location>
</feature>
<keyword evidence="2 9" id="KW-0813">Transport</keyword>
<comment type="similarity">
    <text evidence="1 9">Belongs to the adaptor complexes medium subunit family. Delta-COP subfamily.</text>
</comment>
<dbReference type="OMA" id="VQFRTHP"/>
<dbReference type="InterPro" id="IPR036168">
    <property type="entry name" value="AP2_Mu_C_sf"/>
</dbReference>
<comment type="function">
    <text evidence="9">The coatomer is a cytosolic protein complex that binds to dilysine motifs and reversibly associates with Golgi non-clathrin-coated vesicles, which further mediate biosynthetic protein transport from the ER, via the Golgi up to the trans Golgi network. Coatomer complex is required for budding from Golgi membranes, and is essential for the retrograde Golgi-to-ER transport of dilysine-tagged proteins.</text>
</comment>
<dbReference type="PROSITE" id="PS51072">
    <property type="entry name" value="MHD"/>
    <property type="match status" value="1"/>
</dbReference>
<feature type="compositionally biased region" description="Low complexity" evidence="11">
    <location>
        <begin position="193"/>
        <end position="204"/>
    </location>
</feature>
<evidence type="ECO:0000256" key="8">
    <source>
        <dbReference type="ARBA" id="ARBA00023329"/>
    </source>
</evidence>
<feature type="domain" description="MHD" evidence="12">
    <location>
        <begin position="243"/>
        <end position="489"/>
    </location>
</feature>
<evidence type="ECO:0000256" key="10">
    <source>
        <dbReference type="RuleBase" id="RU366052"/>
    </source>
</evidence>
<reference evidence="13" key="2">
    <citation type="journal article" date="2007" name="Science">
        <title>Draft genome sequence of the sexually transmitted pathogen Trichomonas vaginalis.</title>
        <authorList>
            <person name="Carlton J.M."/>
            <person name="Hirt R.P."/>
            <person name="Silva J.C."/>
            <person name="Delcher A.L."/>
            <person name="Schatz M."/>
            <person name="Zhao Q."/>
            <person name="Wortman J.R."/>
            <person name="Bidwell S.L."/>
            <person name="Alsmark U.C.M."/>
            <person name="Besteiro S."/>
            <person name="Sicheritz-Ponten T."/>
            <person name="Noel C.J."/>
            <person name="Dacks J.B."/>
            <person name="Foster P.G."/>
            <person name="Simillion C."/>
            <person name="Van de Peer Y."/>
            <person name="Miranda-Saavedra D."/>
            <person name="Barton G.J."/>
            <person name="Westrop G.D."/>
            <person name="Mueller S."/>
            <person name="Dessi D."/>
            <person name="Fiori P.L."/>
            <person name="Ren Q."/>
            <person name="Paulsen I."/>
            <person name="Zhang H."/>
            <person name="Bastida-Corcuera F.D."/>
            <person name="Simoes-Barbosa A."/>
            <person name="Brown M.T."/>
            <person name="Hayes R.D."/>
            <person name="Mukherjee M."/>
            <person name="Okumura C.Y."/>
            <person name="Schneider R."/>
            <person name="Smith A.J."/>
            <person name="Vanacova S."/>
            <person name="Villalvazo M."/>
            <person name="Haas B.J."/>
            <person name="Pertea M."/>
            <person name="Feldblyum T.V."/>
            <person name="Utterback T.R."/>
            <person name="Shu C.L."/>
            <person name="Osoegawa K."/>
            <person name="de Jong P.J."/>
            <person name="Hrdy I."/>
            <person name="Horvathova L."/>
            <person name="Zubacova Z."/>
            <person name="Dolezal P."/>
            <person name="Malik S.B."/>
            <person name="Logsdon J.M. Jr."/>
            <person name="Henze K."/>
            <person name="Gupta A."/>
            <person name="Wang C.C."/>
            <person name="Dunne R.L."/>
            <person name="Upcroft J.A."/>
            <person name="Upcroft P."/>
            <person name="White O."/>
            <person name="Salzberg S.L."/>
            <person name="Tang P."/>
            <person name="Chiu C.-H."/>
            <person name="Lee Y.-S."/>
            <person name="Embley T.M."/>
            <person name="Coombs G.H."/>
            <person name="Mottram J.C."/>
            <person name="Tachezy J."/>
            <person name="Fraser-Liggett C.M."/>
            <person name="Johnson P.J."/>
        </authorList>
    </citation>
    <scope>NUCLEOTIDE SEQUENCE [LARGE SCALE GENOMIC DNA]</scope>
    <source>
        <strain evidence="13">G3</strain>
    </source>
</reference>
<dbReference type="KEGG" id="tva:4760447"/>
<evidence type="ECO:0000256" key="11">
    <source>
        <dbReference type="SAM" id="MobiDB-lite"/>
    </source>
</evidence>
<dbReference type="FunFam" id="3.30.450.60:FF:000002">
    <property type="entry name" value="AP-2 complex subunit mu, putative"/>
    <property type="match status" value="1"/>
</dbReference>
<sequence>MINCVAIITQNGRILIVRRFTHSSDSNIEGHLGAFPQLVKNSGHNYIDTETSRLVYQEVGDLYVIISVSKDTNIIEALDAVTLFVDVTRSVVGEIVEDKIIVNAIDLIFAYDECVFDGFVRNIIVSDVSRFLKMESATEAAYLKELEAKVAQQREAIKAHEASVKGKPIPQSQTFTRQTEFQPSFASQNEFEPSPSTYSTPKTTGMQLGKGMRTSKARAKAVMAEEGLTMQEEAEPVQKPVENTGFQIQFEEKFNATVSRQGIVSEISWDGRLYANSNQKCKRQIALQMPETNKFLLRPMQQADKKLFTNSKCLVYDNITTGFQPGVRGAIFGWKRSSKSADDLPIKVTCWVTQASPSSTFSGEISLKATDKEFSDLTIKIPIENADRANVSSIDGEYEIIVDKSVGKSFLLWKVSELNMDNDHAEIEFSIQVDLEEDRFFPIVVNFNISEIFCPLDVVDVTSLDDEDNGEQIKYTVTKNCTANKFEIE</sequence>
<keyword evidence="4 9" id="KW-0931">ER-Golgi transport</keyword>
<keyword evidence="5 9" id="KW-0653">Protein transport</keyword>
<dbReference type="STRING" id="5722.A2EXI9"/>
<proteinExistence type="inferred from homology"/>
<evidence type="ECO:0000256" key="7">
    <source>
        <dbReference type="ARBA" id="ARBA00023136"/>
    </source>
</evidence>
<dbReference type="GO" id="GO:0000139">
    <property type="term" value="C:Golgi membrane"/>
    <property type="evidence" value="ECO:0007669"/>
    <property type="project" value="UniProtKB-SubCell"/>
</dbReference>
<keyword evidence="3 9" id="KW-0963">Cytoplasm</keyword>
<dbReference type="eggNOG" id="KOG2635">
    <property type="taxonomic scope" value="Eukaryota"/>
</dbReference>
<dbReference type="VEuPathDB" id="TrichDB:TVAG_260660"/>
<keyword evidence="14" id="KW-1185">Reference proteome</keyword>
<evidence type="ECO:0000256" key="5">
    <source>
        <dbReference type="ARBA" id="ARBA00022927"/>
    </source>
</evidence>
<dbReference type="CDD" id="cd09254">
    <property type="entry name" value="AP_delta-COPI_MHD"/>
    <property type="match status" value="1"/>
</dbReference>
<evidence type="ECO:0000256" key="2">
    <source>
        <dbReference type="ARBA" id="ARBA00022448"/>
    </source>
</evidence>
<dbReference type="GO" id="GO:0051645">
    <property type="term" value="P:Golgi localization"/>
    <property type="evidence" value="ECO:0000318"/>
    <property type="project" value="GO_Central"/>
</dbReference>
<evidence type="ECO:0000256" key="9">
    <source>
        <dbReference type="RuleBase" id="RU364018"/>
    </source>
</evidence>
<evidence type="ECO:0000256" key="4">
    <source>
        <dbReference type="ARBA" id="ARBA00022892"/>
    </source>
</evidence>
<evidence type="ECO:0000259" key="12">
    <source>
        <dbReference type="PROSITE" id="PS51072"/>
    </source>
</evidence>
<dbReference type="CDD" id="cd14830">
    <property type="entry name" value="Delta_COP_N"/>
    <property type="match status" value="1"/>
</dbReference>
<keyword evidence="8 9" id="KW-0968">Cytoplasmic vesicle</keyword>
<dbReference type="InterPro" id="IPR011012">
    <property type="entry name" value="Longin-like_dom_sf"/>
</dbReference>
<dbReference type="InParanoid" id="A2EXI9"/>
<dbReference type="Pfam" id="PF01217">
    <property type="entry name" value="Clat_adaptor_s"/>
    <property type="match status" value="1"/>
</dbReference>
<dbReference type="Pfam" id="PF00928">
    <property type="entry name" value="Adap_comp_sub"/>
    <property type="match status" value="1"/>
</dbReference>
<reference evidence="13" key="1">
    <citation type="submission" date="2006-10" db="EMBL/GenBank/DDBJ databases">
        <authorList>
            <person name="Amadeo P."/>
            <person name="Zhao Q."/>
            <person name="Wortman J."/>
            <person name="Fraser-Liggett C."/>
            <person name="Carlton J."/>
        </authorList>
    </citation>
    <scope>NUCLEOTIDE SEQUENCE</scope>
    <source>
        <strain evidence="13">G3</strain>
    </source>
</reference>
<dbReference type="GO" id="GO:0030126">
    <property type="term" value="C:COPI vesicle coat"/>
    <property type="evidence" value="ECO:0000318"/>
    <property type="project" value="GO_Central"/>
</dbReference>
<keyword evidence="6 9" id="KW-0333">Golgi apparatus</keyword>
<dbReference type="SUPFAM" id="SSF64356">
    <property type="entry name" value="SNARE-like"/>
    <property type="match status" value="1"/>
</dbReference>